<feature type="transmembrane region" description="Helical" evidence="5">
    <location>
        <begin position="206"/>
        <end position="226"/>
    </location>
</feature>
<dbReference type="InterPro" id="IPR020846">
    <property type="entry name" value="MFS_dom"/>
</dbReference>
<dbReference type="SUPFAM" id="SSF103473">
    <property type="entry name" value="MFS general substrate transporter"/>
    <property type="match status" value="1"/>
</dbReference>
<dbReference type="PANTHER" id="PTHR11662:SF405">
    <property type="entry name" value="PROTEIN CBG12249"/>
    <property type="match status" value="1"/>
</dbReference>
<dbReference type="PANTHER" id="PTHR11662">
    <property type="entry name" value="SOLUTE CARRIER FAMILY 17"/>
    <property type="match status" value="1"/>
</dbReference>
<keyword evidence="2 5" id="KW-0812">Transmembrane</keyword>
<evidence type="ECO:0000256" key="1">
    <source>
        <dbReference type="ARBA" id="ARBA00004141"/>
    </source>
</evidence>
<evidence type="ECO:0000259" key="6">
    <source>
        <dbReference type="PROSITE" id="PS50850"/>
    </source>
</evidence>
<keyword evidence="7" id="KW-1185">Reference proteome</keyword>
<feature type="domain" description="Major facilitator superfamily (MFS) profile" evidence="6">
    <location>
        <begin position="34"/>
        <end position="497"/>
    </location>
</feature>
<feature type="transmembrane region" description="Helical" evidence="5">
    <location>
        <begin position="298"/>
        <end position="321"/>
    </location>
</feature>
<feature type="transmembrane region" description="Helical" evidence="5">
    <location>
        <begin position="341"/>
        <end position="358"/>
    </location>
</feature>
<dbReference type="WBParaSite" id="Pan_g114.t1">
    <property type="protein sequence ID" value="Pan_g114.t1"/>
    <property type="gene ID" value="Pan_g114"/>
</dbReference>
<feature type="transmembrane region" description="Helical" evidence="5">
    <location>
        <begin position="170"/>
        <end position="194"/>
    </location>
</feature>
<evidence type="ECO:0000313" key="7">
    <source>
        <dbReference type="Proteomes" id="UP000492821"/>
    </source>
</evidence>
<protein>
    <submittedName>
        <fullName evidence="8">MFS domain-containing protein</fullName>
    </submittedName>
</protein>
<feature type="transmembrane region" description="Helical" evidence="5">
    <location>
        <begin position="405"/>
        <end position="426"/>
    </location>
</feature>
<accession>A0A7E4UQU6</accession>
<dbReference type="InterPro" id="IPR011701">
    <property type="entry name" value="MFS"/>
</dbReference>
<keyword evidence="4 5" id="KW-0472">Membrane</keyword>
<dbReference type="FunFam" id="1.20.1250.20:FF:000532">
    <property type="entry name" value="SLC (SoLute Carrier) homolog"/>
    <property type="match status" value="1"/>
</dbReference>
<dbReference type="GO" id="GO:0006820">
    <property type="term" value="P:monoatomic anion transport"/>
    <property type="evidence" value="ECO:0007669"/>
    <property type="project" value="TreeGrafter"/>
</dbReference>
<evidence type="ECO:0000313" key="8">
    <source>
        <dbReference type="WBParaSite" id="Pan_g114.t1"/>
    </source>
</evidence>
<comment type="subcellular location">
    <subcellularLocation>
        <location evidence="1">Membrane</location>
        <topology evidence="1">Multi-pass membrane protein</topology>
    </subcellularLocation>
</comment>
<keyword evidence="3 5" id="KW-1133">Transmembrane helix</keyword>
<dbReference type="PROSITE" id="PS50850">
    <property type="entry name" value="MFS"/>
    <property type="match status" value="1"/>
</dbReference>
<organism evidence="7 8">
    <name type="scientific">Panagrellus redivivus</name>
    <name type="common">Microworm</name>
    <dbReference type="NCBI Taxonomy" id="6233"/>
    <lineage>
        <taxon>Eukaryota</taxon>
        <taxon>Metazoa</taxon>
        <taxon>Ecdysozoa</taxon>
        <taxon>Nematoda</taxon>
        <taxon>Chromadorea</taxon>
        <taxon>Rhabditida</taxon>
        <taxon>Tylenchina</taxon>
        <taxon>Panagrolaimomorpha</taxon>
        <taxon>Panagrolaimoidea</taxon>
        <taxon>Panagrolaimidae</taxon>
        <taxon>Panagrellus</taxon>
    </lineage>
</organism>
<dbReference type="GO" id="GO:0016020">
    <property type="term" value="C:membrane"/>
    <property type="evidence" value="ECO:0007669"/>
    <property type="project" value="UniProtKB-SubCell"/>
</dbReference>
<dbReference type="Pfam" id="PF07690">
    <property type="entry name" value="MFS_1"/>
    <property type="match status" value="1"/>
</dbReference>
<dbReference type="InterPro" id="IPR036259">
    <property type="entry name" value="MFS_trans_sf"/>
</dbReference>
<dbReference type="Gene3D" id="1.20.1250.20">
    <property type="entry name" value="MFS general substrate transporter like domains"/>
    <property type="match status" value="2"/>
</dbReference>
<dbReference type="Proteomes" id="UP000492821">
    <property type="component" value="Unassembled WGS sequence"/>
</dbReference>
<dbReference type="GO" id="GO:0022857">
    <property type="term" value="F:transmembrane transporter activity"/>
    <property type="evidence" value="ECO:0007669"/>
    <property type="project" value="InterPro"/>
</dbReference>
<feature type="transmembrane region" description="Helical" evidence="5">
    <location>
        <begin position="474"/>
        <end position="492"/>
    </location>
</feature>
<evidence type="ECO:0000256" key="2">
    <source>
        <dbReference type="ARBA" id="ARBA00022692"/>
    </source>
</evidence>
<feature type="transmembrane region" description="Helical" evidence="5">
    <location>
        <begin position="433"/>
        <end position="454"/>
    </location>
</feature>
<feature type="transmembrane region" description="Helical" evidence="5">
    <location>
        <begin position="379"/>
        <end position="399"/>
    </location>
</feature>
<dbReference type="AlphaFoldDB" id="A0A7E4UQU6"/>
<evidence type="ECO:0000256" key="4">
    <source>
        <dbReference type="ARBA" id="ARBA00023136"/>
    </source>
</evidence>
<name>A0A7E4UQU6_PANRE</name>
<feature type="transmembrane region" description="Helical" evidence="5">
    <location>
        <begin position="117"/>
        <end position="137"/>
    </location>
</feature>
<dbReference type="InterPro" id="IPR050382">
    <property type="entry name" value="MFS_Na/Anion_cotransporter"/>
</dbReference>
<reference evidence="8" key="2">
    <citation type="submission" date="2020-10" db="UniProtKB">
        <authorList>
            <consortium name="WormBaseParasite"/>
        </authorList>
    </citation>
    <scope>IDENTIFICATION</scope>
</reference>
<evidence type="ECO:0000256" key="5">
    <source>
        <dbReference type="SAM" id="Phobius"/>
    </source>
</evidence>
<feature type="transmembrane region" description="Helical" evidence="5">
    <location>
        <begin position="238"/>
        <end position="257"/>
    </location>
</feature>
<feature type="transmembrane region" description="Helical" evidence="5">
    <location>
        <begin position="32"/>
        <end position="48"/>
    </location>
</feature>
<evidence type="ECO:0000256" key="3">
    <source>
        <dbReference type="ARBA" id="ARBA00022989"/>
    </source>
</evidence>
<proteinExistence type="predicted"/>
<sequence>MQPSPIQTLNGGTPRKKISRQVSFFHPFSRRLHVMLLLMTGFFLASYMRSNLGMTMTCIVNTTAVAIETAQNHIDANLTLRDQSIPLQCQREGLAEEGVPINDYGGTLIWGQTIQNMLFAGSFGGSLVTVIPAGYLADRTSPMNLYQTSILTYVVCTALFPVLAKYTSHYIVFLSRFIMGLGEALIIPAANAIITRWVPNQEKSTAAAIFTAGNQFAGVLGIPIAASFCASSYGWPAVFYFAAFLGVVWSVVFRLCVSNTPDKANNMSKEERNFLEENIEKVMPTATRRQQKVPWSKLLTSPAVIACFVAISSQNMVVVLLQAYQPTYMKEVLYLKLVDNGLYSAVPYVIQIIAKMIWSMTFDYLKASKRITNTMSCKISQSFASFTMGLFLFLIPQFTHCESPGIVVVLFCLVGFGFAAAICGFYTSMLSLAPAYIGIISSFAQFVGFVSMLVPPILVNYFRVYGTLEEWTKIFNIIAGYTVFGGVFFLIFGHGEALPWGRHSQTSDTDGDEALTVFSERRMTNIEVTLDQ</sequence>
<reference evidence="7" key="1">
    <citation type="journal article" date="2013" name="Genetics">
        <title>The draft genome and transcriptome of Panagrellus redivivus are shaped by the harsh demands of a free-living lifestyle.</title>
        <authorList>
            <person name="Srinivasan J."/>
            <person name="Dillman A.R."/>
            <person name="Macchietto M.G."/>
            <person name="Heikkinen L."/>
            <person name="Lakso M."/>
            <person name="Fracchia K.M."/>
            <person name="Antoshechkin I."/>
            <person name="Mortazavi A."/>
            <person name="Wong G."/>
            <person name="Sternberg P.W."/>
        </authorList>
    </citation>
    <scope>NUCLEOTIDE SEQUENCE [LARGE SCALE GENOMIC DNA]</scope>
    <source>
        <strain evidence="7">MT8872</strain>
    </source>
</reference>